<comment type="similarity">
    <text evidence="2">Belongs to the NAF1 family.</text>
</comment>
<dbReference type="GO" id="GO:0001522">
    <property type="term" value="P:pseudouridine synthesis"/>
    <property type="evidence" value="ECO:0007669"/>
    <property type="project" value="InterPro"/>
</dbReference>
<feature type="compositionally biased region" description="Gly residues" evidence="9">
    <location>
        <begin position="415"/>
        <end position="428"/>
    </location>
</feature>
<dbReference type="GeneID" id="19208733"/>
<dbReference type="RefSeq" id="XP_007762703.1">
    <property type="nucleotide sequence ID" value="XM_007764513.1"/>
</dbReference>
<dbReference type="GO" id="GO:0003723">
    <property type="term" value="F:RNA binding"/>
    <property type="evidence" value="ECO:0007669"/>
    <property type="project" value="UniProtKB-KW"/>
</dbReference>
<sequence length="582" mass="63113">MEADFKVPSSVPQDLLLIQELVALPKTQTKERPSANSSDDSIESSGSEVDSEDEVQADLLKDDEEMPGSDPSDSSDSDSDSDADSDSNTSIAAGSEKATHKEIKREDSETKRPRKDADDDDEEAGDAAPAAYVHTVNEVVEPTIVAPVIEKIGPDDPLELLGHISRIIGNVVIIEGTTGKPLSAAANPRTLDAETLLVLEDRSVLGHIYETFGPTSAPLYQVRFGSAFPLDPARVYIGRDVFHVPTWSNFVFMEALQRMKGSDASNMHDEEPAEDELEFSDDEQEVAARRERKNKRARSASLSRPHRDDSSDIPAYSANPYDAHGPYDDGYGVAGPSRPPPMPYDDPYAESPTVQDVQTEDVPSGGSFENRGPSSYNGAAGRPPRGRGRGRGRGRDGPDMRGRDRGRGGRRRGSGQYGDRGPGWGGGDRMATAHPPKHETYDRQVSNSSSSPSGLPATNVAMGQQPYESYNHGYSQYGGQGYHNASGYGQQMNFVEPHINPLFAAAAFGMPVMPGANMNGGGGYMHHPGQAQQQQQQQYNGGQQYDSQGYFHQTEMQRQGHGSGNWDQQWTRSGEHEDAGGQ</sequence>
<dbReference type="InterPro" id="IPR009000">
    <property type="entry name" value="Transl_B-barrel_sf"/>
</dbReference>
<evidence type="ECO:0000256" key="6">
    <source>
        <dbReference type="ARBA" id="ARBA00022553"/>
    </source>
</evidence>
<evidence type="ECO:0000313" key="11">
    <source>
        <dbReference type="Proteomes" id="UP000053558"/>
    </source>
</evidence>
<evidence type="ECO:0000256" key="5">
    <source>
        <dbReference type="ARBA" id="ARBA00022552"/>
    </source>
</evidence>
<dbReference type="EMBL" id="JH711573">
    <property type="protein sequence ID" value="EIW86990.1"/>
    <property type="molecule type" value="Genomic_DNA"/>
</dbReference>
<keyword evidence="6" id="KW-0597">Phosphoprotein</keyword>
<evidence type="ECO:0000256" key="2">
    <source>
        <dbReference type="ARBA" id="ARBA00009801"/>
    </source>
</evidence>
<dbReference type="InterPro" id="IPR040309">
    <property type="entry name" value="Naf1"/>
</dbReference>
<dbReference type="SUPFAM" id="SSF50447">
    <property type="entry name" value="Translation proteins"/>
    <property type="match status" value="1"/>
</dbReference>
<proteinExistence type="inferred from homology"/>
<gene>
    <name evidence="10" type="ORF">CONPUDRAFT_69334</name>
</gene>
<dbReference type="AlphaFoldDB" id="A0A5M3N6B8"/>
<organism evidence="10 11">
    <name type="scientific">Coniophora puteana (strain RWD-64-598)</name>
    <name type="common">Brown rot fungus</name>
    <dbReference type="NCBI Taxonomy" id="741705"/>
    <lineage>
        <taxon>Eukaryota</taxon>
        <taxon>Fungi</taxon>
        <taxon>Dikarya</taxon>
        <taxon>Basidiomycota</taxon>
        <taxon>Agaricomycotina</taxon>
        <taxon>Agaricomycetes</taxon>
        <taxon>Agaricomycetidae</taxon>
        <taxon>Boletales</taxon>
        <taxon>Coniophorineae</taxon>
        <taxon>Coniophoraceae</taxon>
        <taxon>Coniophora</taxon>
    </lineage>
</organism>
<evidence type="ECO:0000256" key="7">
    <source>
        <dbReference type="ARBA" id="ARBA00022884"/>
    </source>
</evidence>
<dbReference type="PANTHER" id="PTHR31633:SF1">
    <property type="entry name" value="H_ACA RIBONUCLEOPROTEIN COMPLEX NON-CORE SUBUNIT NAF1"/>
    <property type="match status" value="1"/>
</dbReference>
<dbReference type="PANTHER" id="PTHR31633">
    <property type="entry name" value="H/ACA RIBONUCLEOPROTEIN COMPLEX NON-CORE SUBUNIT NAF1"/>
    <property type="match status" value="1"/>
</dbReference>
<dbReference type="GO" id="GO:0005732">
    <property type="term" value="C:sno(s)RNA-containing ribonucleoprotein complex"/>
    <property type="evidence" value="ECO:0007669"/>
    <property type="project" value="InterPro"/>
</dbReference>
<feature type="region of interest" description="Disordered" evidence="9">
    <location>
        <begin position="263"/>
        <end position="460"/>
    </location>
</feature>
<accession>A0A5M3N6B8</accession>
<feature type="compositionally biased region" description="Acidic residues" evidence="9">
    <location>
        <begin position="271"/>
        <end position="285"/>
    </location>
</feature>
<feature type="compositionally biased region" description="Basic and acidic residues" evidence="9">
    <location>
        <begin position="393"/>
        <end position="407"/>
    </location>
</feature>
<evidence type="ECO:0000313" key="10">
    <source>
        <dbReference type="EMBL" id="EIW86990.1"/>
    </source>
</evidence>
<dbReference type="InterPro" id="IPR038664">
    <property type="entry name" value="Gar1/Naf1_Cbf5-bd_sf"/>
</dbReference>
<dbReference type="Pfam" id="PF04410">
    <property type="entry name" value="Gar1"/>
    <property type="match status" value="1"/>
</dbReference>
<keyword evidence="4" id="KW-0690">Ribosome biogenesis</keyword>
<dbReference type="KEGG" id="cput:CONPUDRAFT_69334"/>
<keyword evidence="5" id="KW-0698">rRNA processing</keyword>
<dbReference type="OMA" id="PLYQIRF"/>
<keyword evidence="7" id="KW-0694">RNA-binding</keyword>
<feature type="compositionally biased region" description="Acidic residues" evidence="9">
    <location>
        <begin position="49"/>
        <end position="85"/>
    </location>
</feature>
<reference evidence="11" key="1">
    <citation type="journal article" date="2012" name="Science">
        <title>The Paleozoic origin of enzymatic lignin decomposition reconstructed from 31 fungal genomes.</title>
        <authorList>
            <person name="Floudas D."/>
            <person name="Binder M."/>
            <person name="Riley R."/>
            <person name="Barry K."/>
            <person name="Blanchette R.A."/>
            <person name="Henrissat B."/>
            <person name="Martinez A.T."/>
            <person name="Otillar R."/>
            <person name="Spatafora J.W."/>
            <person name="Yadav J.S."/>
            <person name="Aerts A."/>
            <person name="Benoit I."/>
            <person name="Boyd A."/>
            <person name="Carlson A."/>
            <person name="Copeland A."/>
            <person name="Coutinho P.M."/>
            <person name="de Vries R.P."/>
            <person name="Ferreira P."/>
            <person name="Findley K."/>
            <person name="Foster B."/>
            <person name="Gaskell J."/>
            <person name="Glotzer D."/>
            <person name="Gorecki P."/>
            <person name="Heitman J."/>
            <person name="Hesse C."/>
            <person name="Hori C."/>
            <person name="Igarashi K."/>
            <person name="Jurgens J.A."/>
            <person name="Kallen N."/>
            <person name="Kersten P."/>
            <person name="Kohler A."/>
            <person name="Kuees U."/>
            <person name="Kumar T.K.A."/>
            <person name="Kuo A."/>
            <person name="LaButti K."/>
            <person name="Larrondo L.F."/>
            <person name="Lindquist E."/>
            <person name="Ling A."/>
            <person name="Lombard V."/>
            <person name="Lucas S."/>
            <person name="Lundell T."/>
            <person name="Martin R."/>
            <person name="McLaughlin D.J."/>
            <person name="Morgenstern I."/>
            <person name="Morin E."/>
            <person name="Murat C."/>
            <person name="Nagy L.G."/>
            <person name="Nolan M."/>
            <person name="Ohm R.A."/>
            <person name="Patyshakuliyeva A."/>
            <person name="Rokas A."/>
            <person name="Ruiz-Duenas F.J."/>
            <person name="Sabat G."/>
            <person name="Salamov A."/>
            <person name="Samejima M."/>
            <person name="Schmutz J."/>
            <person name="Slot J.C."/>
            <person name="St John F."/>
            <person name="Stenlid J."/>
            <person name="Sun H."/>
            <person name="Sun S."/>
            <person name="Syed K."/>
            <person name="Tsang A."/>
            <person name="Wiebenga A."/>
            <person name="Young D."/>
            <person name="Pisabarro A."/>
            <person name="Eastwood D.C."/>
            <person name="Martin F."/>
            <person name="Cullen D."/>
            <person name="Grigoriev I.V."/>
            <person name="Hibbett D.S."/>
        </authorList>
    </citation>
    <scope>NUCLEOTIDE SEQUENCE [LARGE SCALE GENOMIC DNA]</scope>
    <source>
        <strain evidence="11">RWD-64-598 SS2</strain>
    </source>
</reference>
<evidence type="ECO:0000256" key="8">
    <source>
        <dbReference type="ARBA" id="ARBA00023242"/>
    </source>
</evidence>
<feature type="region of interest" description="Disordered" evidence="9">
    <location>
        <begin position="521"/>
        <end position="582"/>
    </location>
</feature>
<dbReference type="GO" id="GO:0000493">
    <property type="term" value="P:box H/ACA snoRNP assembly"/>
    <property type="evidence" value="ECO:0007669"/>
    <property type="project" value="InterPro"/>
</dbReference>
<feature type="compositionally biased region" description="Basic and acidic residues" evidence="9">
    <location>
        <begin position="573"/>
        <end position="582"/>
    </location>
</feature>
<evidence type="ECO:0000256" key="1">
    <source>
        <dbReference type="ARBA" id="ARBA00004123"/>
    </source>
</evidence>
<feature type="region of interest" description="Disordered" evidence="9">
    <location>
        <begin position="24"/>
        <end position="126"/>
    </location>
</feature>
<comment type="subcellular location">
    <subcellularLocation>
        <location evidence="1">Nucleus</location>
    </subcellularLocation>
</comment>
<evidence type="ECO:0000256" key="3">
    <source>
        <dbReference type="ARBA" id="ARBA00021438"/>
    </source>
</evidence>
<dbReference type="GO" id="GO:0006364">
    <property type="term" value="P:rRNA processing"/>
    <property type="evidence" value="ECO:0007669"/>
    <property type="project" value="UniProtKB-KW"/>
</dbReference>
<dbReference type="Gene3D" id="2.40.10.230">
    <property type="entry name" value="Probable tRNA pseudouridine synthase domain"/>
    <property type="match status" value="1"/>
</dbReference>
<feature type="compositionally biased region" description="Low complexity" evidence="9">
    <location>
        <begin position="37"/>
        <end position="48"/>
    </location>
</feature>
<dbReference type="Proteomes" id="UP000053558">
    <property type="component" value="Unassembled WGS sequence"/>
</dbReference>
<comment type="caution">
    <text evidence="10">The sequence shown here is derived from an EMBL/GenBank/DDBJ whole genome shotgun (WGS) entry which is preliminary data.</text>
</comment>
<feature type="compositionally biased region" description="Basic and acidic residues" evidence="9">
    <location>
        <begin position="97"/>
        <end position="117"/>
    </location>
</feature>
<feature type="compositionally biased region" description="Low complexity" evidence="9">
    <location>
        <begin position="529"/>
        <end position="550"/>
    </location>
</feature>
<dbReference type="OrthoDB" id="21550at2759"/>
<name>A0A5M3N6B8_CONPW</name>
<dbReference type="GO" id="GO:0005634">
    <property type="term" value="C:nucleus"/>
    <property type="evidence" value="ECO:0007669"/>
    <property type="project" value="UniProtKB-SubCell"/>
</dbReference>
<keyword evidence="8" id="KW-0539">Nucleus</keyword>
<evidence type="ECO:0000256" key="4">
    <source>
        <dbReference type="ARBA" id="ARBA00022517"/>
    </source>
</evidence>
<protein>
    <recommendedName>
        <fullName evidence="3">H/ACA ribonucleoprotein complex non-core subunit NAF1</fullName>
    </recommendedName>
</protein>
<keyword evidence="11" id="KW-1185">Reference proteome</keyword>
<dbReference type="InterPro" id="IPR007504">
    <property type="entry name" value="H/ACA_rnp_Gar1/Naf1"/>
</dbReference>
<evidence type="ECO:0000256" key="9">
    <source>
        <dbReference type="SAM" id="MobiDB-lite"/>
    </source>
</evidence>